<reference evidence="3" key="1">
    <citation type="submission" date="2020-08" db="EMBL/GenBank/DDBJ databases">
        <title>Genome sequencing and assembly of the red palm weevil Rhynchophorus ferrugineus.</title>
        <authorList>
            <person name="Dias G.B."/>
            <person name="Bergman C.M."/>
            <person name="Manee M."/>
        </authorList>
    </citation>
    <scope>NUCLEOTIDE SEQUENCE</scope>
    <source>
        <strain evidence="3">AA-2017</strain>
        <tissue evidence="3">Whole larva</tissue>
    </source>
</reference>
<gene>
    <name evidence="3" type="ORF">GWI33_021915</name>
</gene>
<evidence type="ECO:0000256" key="1">
    <source>
        <dbReference type="SAM" id="MobiDB-lite"/>
    </source>
</evidence>
<dbReference type="EMBL" id="JAACXV010015534">
    <property type="protein sequence ID" value="KAF7264928.1"/>
    <property type="molecule type" value="Genomic_DNA"/>
</dbReference>
<proteinExistence type="predicted"/>
<evidence type="ECO:0000313" key="4">
    <source>
        <dbReference type="Proteomes" id="UP000625711"/>
    </source>
</evidence>
<dbReference type="Gene3D" id="1.10.10.10">
    <property type="entry name" value="Winged helix-like DNA-binding domain superfamily/Winged helix DNA-binding domain"/>
    <property type="match status" value="1"/>
</dbReference>
<dbReference type="OrthoDB" id="21144at2759"/>
<evidence type="ECO:0000259" key="2">
    <source>
        <dbReference type="PROSITE" id="PS50186"/>
    </source>
</evidence>
<dbReference type="PROSITE" id="PS50186">
    <property type="entry name" value="DEP"/>
    <property type="match status" value="1"/>
</dbReference>
<name>A0A834LZG2_RHYFE</name>
<dbReference type="Pfam" id="PF00610">
    <property type="entry name" value="DEP"/>
    <property type="match status" value="1"/>
</dbReference>
<dbReference type="InterPro" id="IPR036390">
    <property type="entry name" value="WH_DNA-bd_sf"/>
</dbReference>
<sequence>MYTKSFVNYPNDQGFGPAVAGKGMNQTASPPPRRSMSPDQCNPAEPITDQPSQLIGRIGWALRTLLLSQNTCLKDRKVSGRLVRRCAPGTELVDWMLSLSPSLHTRAQAAGMWQALLEEGVISHAHLVNPNSSVVIKEVKNVEVSEPSKQAPKFLFSNWTFGLWVPSKLKEKIICVNFVWGDCLTEAKIEIGLEFSRLLFAYNCDWAFFVMGTSFNWRPRRTAA</sequence>
<evidence type="ECO:0000313" key="3">
    <source>
        <dbReference type="EMBL" id="KAF7264928.1"/>
    </source>
</evidence>
<organism evidence="3 4">
    <name type="scientific">Rhynchophorus ferrugineus</name>
    <name type="common">Red palm weevil</name>
    <name type="synonym">Curculio ferrugineus</name>
    <dbReference type="NCBI Taxonomy" id="354439"/>
    <lineage>
        <taxon>Eukaryota</taxon>
        <taxon>Metazoa</taxon>
        <taxon>Ecdysozoa</taxon>
        <taxon>Arthropoda</taxon>
        <taxon>Hexapoda</taxon>
        <taxon>Insecta</taxon>
        <taxon>Pterygota</taxon>
        <taxon>Neoptera</taxon>
        <taxon>Endopterygota</taxon>
        <taxon>Coleoptera</taxon>
        <taxon>Polyphaga</taxon>
        <taxon>Cucujiformia</taxon>
        <taxon>Curculionidae</taxon>
        <taxon>Dryophthorinae</taxon>
        <taxon>Rhynchophorus</taxon>
    </lineage>
</organism>
<dbReference type="SUPFAM" id="SSF46785">
    <property type="entry name" value="Winged helix' DNA-binding domain"/>
    <property type="match status" value="1"/>
</dbReference>
<dbReference type="InterPro" id="IPR000591">
    <property type="entry name" value="DEP_dom"/>
</dbReference>
<dbReference type="InterPro" id="IPR036388">
    <property type="entry name" value="WH-like_DNA-bd_sf"/>
</dbReference>
<comment type="caution">
    <text evidence="3">The sequence shown here is derived from an EMBL/GenBank/DDBJ whole genome shotgun (WGS) entry which is preliminary data.</text>
</comment>
<dbReference type="SMART" id="SM00049">
    <property type="entry name" value="DEP"/>
    <property type="match status" value="1"/>
</dbReference>
<keyword evidence="4" id="KW-1185">Reference proteome</keyword>
<dbReference type="Proteomes" id="UP000625711">
    <property type="component" value="Unassembled WGS sequence"/>
</dbReference>
<protein>
    <recommendedName>
        <fullName evidence="2">DEP domain-containing protein</fullName>
    </recommendedName>
</protein>
<dbReference type="AlphaFoldDB" id="A0A834LZG2"/>
<accession>A0A834LZG2</accession>
<feature type="domain" description="DEP" evidence="2">
    <location>
        <begin position="67"/>
        <end position="158"/>
    </location>
</feature>
<feature type="region of interest" description="Disordered" evidence="1">
    <location>
        <begin position="17"/>
        <end position="48"/>
    </location>
</feature>
<dbReference type="GO" id="GO:0035556">
    <property type="term" value="P:intracellular signal transduction"/>
    <property type="evidence" value="ECO:0007669"/>
    <property type="project" value="InterPro"/>
</dbReference>